<evidence type="ECO:0000313" key="1">
    <source>
        <dbReference type="EMBL" id="CCE85494.1"/>
    </source>
</evidence>
<name>G8Y476_PICSO</name>
<dbReference type="AlphaFoldDB" id="G8Y476"/>
<accession>G8Y476</accession>
<dbReference type="OMA" id="HNIYVES"/>
<evidence type="ECO:0000313" key="2">
    <source>
        <dbReference type="Proteomes" id="UP000005222"/>
    </source>
</evidence>
<dbReference type="HOGENOM" id="CLU_860830_0_0_1"/>
<sequence>MASIFDSAVAERQTVLVIADNDKEVDFLYSSDVEVVVVSNIIRVGDYVRDLLKRDSSAPVTVISIISDIESLVTQCKLIGKYSSHIHDGMLTSNYAKRQSLYATFTKNDPKSIDPKELAASNGVCDYMLGVELVVVLDARTIHHDFLSHNSVMMQQLARFIALKHGATYTCVSHSEGILKDCDSVLSFLAKTGVAGFSSNTLPEASPNYEQVDAGTLQTYSINSMIPSGWDTWRRIKILASVADSEDCDVSLVCTDDDFLKVDDWYNKLLEAPIPDDNNASDKFLLPFEKPSIDSQTELNFEDSSSPNFDLQLVLKRIYQTCI</sequence>
<reference evidence="1 2" key="1">
    <citation type="journal article" date="2012" name="G3 (Bethesda)">
        <title>Pichia sorbitophila, an interspecies yeast hybrid reveals early steps of genome resolution following polyploidization.</title>
        <authorList>
            <person name="Leh Louis V."/>
            <person name="Despons L."/>
            <person name="Friedrich A."/>
            <person name="Martin T."/>
            <person name="Durrens P."/>
            <person name="Casaregola S."/>
            <person name="Neuveglise C."/>
            <person name="Fairhead C."/>
            <person name="Marck C."/>
            <person name="Cruz J.A."/>
            <person name="Straub M.L."/>
            <person name="Kugler V."/>
            <person name="Sacerdot C."/>
            <person name="Uzunov Z."/>
            <person name="Thierry A."/>
            <person name="Weiss S."/>
            <person name="Bleykasten C."/>
            <person name="De Montigny J."/>
            <person name="Jacques N."/>
            <person name="Jung P."/>
            <person name="Lemaire M."/>
            <person name="Mallet S."/>
            <person name="Morel G."/>
            <person name="Richard G.F."/>
            <person name="Sarkar A."/>
            <person name="Savel G."/>
            <person name="Schacherer J."/>
            <person name="Seret M.L."/>
            <person name="Talla E."/>
            <person name="Samson G."/>
            <person name="Jubin C."/>
            <person name="Poulain J."/>
            <person name="Vacherie B."/>
            <person name="Barbe V."/>
            <person name="Pelletier E."/>
            <person name="Sherman D.J."/>
            <person name="Westhof E."/>
            <person name="Weissenbach J."/>
            <person name="Baret P.V."/>
            <person name="Wincker P."/>
            <person name="Gaillardin C."/>
            <person name="Dujon B."/>
            <person name="Souciet J.L."/>
        </authorList>
    </citation>
    <scope>NUCLEOTIDE SEQUENCE [LARGE SCALE GENOMIC DNA]</scope>
    <source>
        <strain evidence="2">ATCC MYA-4447 / BCRC 22081 / CBS 7064 / NBRC 10061 / NRRL Y-12695</strain>
    </source>
</reference>
<proteinExistence type="predicted"/>
<organism evidence="1 2">
    <name type="scientific">Pichia sorbitophila (strain ATCC MYA-4447 / BCRC 22081 / CBS 7064 / NBRC 10061 / NRRL Y-12695)</name>
    <name type="common">Hybrid yeast</name>
    <dbReference type="NCBI Taxonomy" id="559304"/>
    <lineage>
        <taxon>Eukaryota</taxon>
        <taxon>Fungi</taxon>
        <taxon>Dikarya</taxon>
        <taxon>Ascomycota</taxon>
        <taxon>Saccharomycotina</taxon>
        <taxon>Pichiomycetes</taxon>
        <taxon>Debaryomycetaceae</taxon>
        <taxon>Millerozyma</taxon>
    </lineage>
</organism>
<dbReference type="EMBL" id="FO082047">
    <property type="protein sequence ID" value="CCE85494.1"/>
    <property type="molecule type" value="Genomic_DNA"/>
</dbReference>
<keyword evidence="2" id="KW-1185">Reference proteome</keyword>
<protein>
    <submittedName>
        <fullName evidence="1">Piso0_005091 protein</fullName>
    </submittedName>
</protein>
<dbReference type="Proteomes" id="UP000005222">
    <property type="component" value="Chromosome M"/>
</dbReference>
<dbReference type="InParanoid" id="G8Y476"/>
<dbReference type="OrthoDB" id="4026588at2759"/>
<gene>
    <name evidence="1" type="primary">Piso0_005091</name>
    <name evidence="1" type="ORF">GNLVRS01_PISO0M07536g</name>
</gene>